<reference evidence="3 4" key="1">
    <citation type="submission" date="2020-12" db="EMBL/GenBank/DDBJ databases">
        <title>WGS of Thermoactinomyces spp.</title>
        <authorList>
            <person name="Cheng K."/>
        </authorList>
    </citation>
    <scope>NUCLEOTIDE SEQUENCE [LARGE SCALE GENOMIC DNA]</scope>
    <source>
        <strain evidence="4">CICC 10671\DSM 43846</strain>
    </source>
</reference>
<dbReference type="InterPro" id="IPR050553">
    <property type="entry name" value="Thioredoxin_ResA/DsbE_sf"/>
</dbReference>
<dbReference type="EMBL" id="JAECVW010000006">
    <property type="protein sequence ID" value="MBH8595846.1"/>
    <property type="molecule type" value="Genomic_DNA"/>
</dbReference>
<dbReference type="PROSITE" id="PS51352">
    <property type="entry name" value="THIOREDOXIN_2"/>
    <property type="match status" value="1"/>
</dbReference>
<accession>A0A8I1DGG4</accession>
<dbReference type="InterPro" id="IPR013766">
    <property type="entry name" value="Thioredoxin_domain"/>
</dbReference>
<feature type="domain" description="Thioredoxin" evidence="2">
    <location>
        <begin position="1"/>
        <end position="138"/>
    </location>
</feature>
<keyword evidence="1" id="KW-1015">Disulfide bond</keyword>
<proteinExistence type="predicted"/>
<dbReference type="Pfam" id="PF00578">
    <property type="entry name" value="AhpC-TSA"/>
    <property type="match status" value="1"/>
</dbReference>
<evidence type="ECO:0000313" key="3">
    <source>
        <dbReference type="EMBL" id="MBH8595846.1"/>
    </source>
</evidence>
<sequence length="143" mass="16277">MKAPDFSLPDLNGNIHQLSDYQGRIVWLEFWTTWCAACQEALAKKEIFYRSLKTNQVAFLTIHVSGREPDPDRVYQFVKEAGFHFPVLRDHGTRTYDAYRLSSVPTDVLITPEGEIHGIYDETVPFTTVIQELGVLLSPESSS</sequence>
<name>A0A8I1DGG4_THEIN</name>
<dbReference type="InterPro" id="IPR000866">
    <property type="entry name" value="AhpC/TSA"/>
</dbReference>
<dbReference type="GO" id="GO:0016209">
    <property type="term" value="F:antioxidant activity"/>
    <property type="evidence" value="ECO:0007669"/>
    <property type="project" value="InterPro"/>
</dbReference>
<protein>
    <submittedName>
        <fullName evidence="3">TlpA family protein disulfide reductase</fullName>
    </submittedName>
</protein>
<dbReference type="SUPFAM" id="SSF52833">
    <property type="entry name" value="Thioredoxin-like"/>
    <property type="match status" value="1"/>
</dbReference>
<dbReference type="PANTHER" id="PTHR42852">
    <property type="entry name" value="THIOL:DISULFIDE INTERCHANGE PROTEIN DSBE"/>
    <property type="match status" value="1"/>
</dbReference>
<dbReference type="Gene3D" id="3.40.30.10">
    <property type="entry name" value="Glutaredoxin"/>
    <property type="match status" value="1"/>
</dbReference>
<dbReference type="PANTHER" id="PTHR42852:SF13">
    <property type="entry name" value="PROTEIN DIPZ"/>
    <property type="match status" value="1"/>
</dbReference>
<gene>
    <name evidence="3" type="ORF">I8U20_10935</name>
</gene>
<evidence type="ECO:0000256" key="1">
    <source>
        <dbReference type="ARBA" id="ARBA00023157"/>
    </source>
</evidence>
<dbReference type="AlphaFoldDB" id="A0A8I1DGG4"/>
<organism evidence="3 4">
    <name type="scientific">Thermoactinomyces intermedius</name>
    <dbReference type="NCBI Taxonomy" id="2024"/>
    <lineage>
        <taxon>Bacteria</taxon>
        <taxon>Bacillati</taxon>
        <taxon>Bacillota</taxon>
        <taxon>Bacilli</taxon>
        <taxon>Bacillales</taxon>
        <taxon>Thermoactinomycetaceae</taxon>
        <taxon>Thermoactinomyces</taxon>
    </lineage>
</organism>
<dbReference type="RefSeq" id="WP_181732201.1">
    <property type="nucleotide sequence ID" value="NZ_JACEIR010000006.1"/>
</dbReference>
<dbReference type="InterPro" id="IPR036249">
    <property type="entry name" value="Thioredoxin-like_sf"/>
</dbReference>
<evidence type="ECO:0000313" key="4">
    <source>
        <dbReference type="Proteomes" id="UP000633619"/>
    </source>
</evidence>
<comment type="caution">
    <text evidence="3">The sequence shown here is derived from an EMBL/GenBank/DDBJ whole genome shotgun (WGS) entry which is preliminary data.</text>
</comment>
<dbReference type="Proteomes" id="UP000633619">
    <property type="component" value="Unassembled WGS sequence"/>
</dbReference>
<dbReference type="CDD" id="cd02966">
    <property type="entry name" value="TlpA_like_family"/>
    <property type="match status" value="1"/>
</dbReference>
<dbReference type="GO" id="GO:0016491">
    <property type="term" value="F:oxidoreductase activity"/>
    <property type="evidence" value="ECO:0007669"/>
    <property type="project" value="InterPro"/>
</dbReference>
<keyword evidence="4" id="KW-1185">Reference proteome</keyword>
<evidence type="ECO:0000259" key="2">
    <source>
        <dbReference type="PROSITE" id="PS51352"/>
    </source>
</evidence>